<reference evidence="2" key="1">
    <citation type="submission" date="2017-02" db="EMBL/GenBank/DDBJ databases">
        <authorList>
            <person name="Varghese N."/>
            <person name="Submissions S."/>
        </authorList>
    </citation>
    <scope>NUCLEOTIDE SEQUENCE [LARGE SCALE GENOMIC DNA]</scope>
    <source>
        <strain evidence="2">9H-4</strain>
    </source>
</reference>
<dbReference type="Proteomes" id="UP000191040">
    <property type="component" value="Chromosome I"/>
</dbReference>
<proteinExistence type="predicted"/>
<dbReference type="InterPro" id="IPR036188">
    <property type="entry name" value="FAD/NAD-bd_sf"/>
</dbReference>
<dbReference type="SUPFAM" id="SSF51905">
    <property type="entry name" value="FAD/NAD(P)-binding domain"/>
    <property type="match status" value="1"/>
</dbReference>
<keyword evidence="2" id="KW-1185">Reference proteome</keyword>
<evidence type="ECO:0000313" key="2">
    <source>
        <dbReference type="Proteomes" id="UP000191040"/>
    </source>
</evidence>
<organism evidence="1 2">
    <name type="scientific">Aeromicrobium choanae</name>
    <dbReference type="NCBI Taxonomy" id="1736691"/>
    <lineage>
        <taxon>Bacteria</taxon>
        <taxon>Bacillati</taxon>
        <taxon>Actinomycetota</taxon>
        <taxon>Actinomycetes</taxon>
        <taxon>Propionibacteriales</taxon>
        <taxon>Nocardioidaceae</taxon>
        <taxon>Aeromicrobium</taxon>
    </lineage>
</organism>
<dbReference type="OrthoDB" id="9815989at2"/>
<dbReference type="STRING" id="1736691.SAMN06295964_0803"/>
<evidence type="ECO:0000313" key="1">
    <source>
        <dbReference type="EMBL" id="SKB05021.1"/>
    </source>
</evidence>
<name>A0A1T4YUQ7_9ACTN</name>
<dbReference type="EMBL" id="LT796768">
    <property type="protein sequence ID" value="SKB05021.1"/>
    <property type="molecule type" value="Genomic_DNA"/>
</dbReference>
<accession>A0A1T4YUQ7</accession>
<protein>
    <submittedName>
        <fullName evidence="1">FAD dependent oxidoreductase</fullName>
    </submittedName>
</protein>
<sequence>MRVGIIGGGFFGFHIAQQIERRFGDVRVEIFEREPTPLIGAGTTNQCRLHMGFHYPRSGYTIYQSIMGFDRFTAEYSEFLSDVDENLYAVHHDGLVSVEEYLAVMSSFHLKYEVLPITGELLRRPDDYGLLIKVLEKSIDVKALRERLVRRFDGVLHVDTPVDEVDAAAGMIRSGTREFGPFDYVINASYTDPNMGLPADKHFRIKWELAALVLAKTSLHSSMAVTIMDGDYVSVYPAYDGLHTLSSVAYTPMRRYDTHAELMADYPHRHEIAERERVAAKIAQDVGEYLHVEHDQKELWVTAKTKLATDMGDSRVTEVRHHDRLFSVLCGKIDAVFEASDAILREMR</sequence>
<gene>
    <name evidence="1" type="ORF">SAMN06295964_0803</name>
</gene>
<dbReference type="RefSeq" id="WP_078698955.1">
    <property type="nucleotide sequence ID" value="NZ_LT796768.1"/>
</dbReference>
<dbReference type="AlphaFoldDB" id="A0A1T4YUQ7"/>